<protein>
    <submittedName>
        <fullName evidence="1">Uncharacterized protein</fullName>
    </submittedName>
</protein>
<reference evidence="1 2" key="1">
    <citation type="journal article" date="2021" name="Sci. Rep.">
        <title>The genome of the diatom Chaetoceros tenuissimus carries an ancient integrated fragment of an extant virus.</title>
        <authorList>
            <person name="Hongo Y."/>
            <person name="Kimura K."/>
            <person name="Takaki Y."/>
            <person name="Yoshida Y."/>
            <person name="Baba S."/>
            <person name="Kobayashi G."/>
            <person name="Nagasaki K."/>
            <person name="Hano T."/>
            <person name="Tomaru Y."/>
        </authorList>
    </citation>
    <scope>NUCLEOTIDE SEQUENCE [LARGE SCALE GENOMIC DNA]</scope>
    <source>
        <strain evidence="1 2">NIES-3715</strain>
    </source>
</reference>
<name>A0AAD3H2I9_9STRA</name>
<dbReference type="EMBL" id="BLLK01000023">
    <property type="protein sequence ID" value="GFH47524.1"/>
    <property type="molecule type" value="Genomic_DNA"/>
</dbReference>
<dbReference type="Proteomes" id="UP001054902">
    <property type="component" value="Unassembled WGS sequence"/>
</dbReference>
<comment type="caution">
    <text evidence="1">The sequence shown here is derived from an EMBL/GenBank/DDBJ whole genome shotgun (WGS) entry which is preliminary data.</text>
</comment>
<proteinExistence type="predicted"/>
<accession>A0AAD3H2I9</accession>
<keyword evidence="2" id="KW-1185">Reference proteome</keyword>
<gene>
    <name evidence="1" type="ORF">CTEN210_03999</name>
</gene>
<dbReference type="AlphaFoldDB" id="A0AAD3H2I9"/>
<sequence>MITRTKKIQKLAAVFLCCTSAFLLFSSDESSSRKLLDRSTNENLLIVDAVTKTVDLNIVAHNRHHIFTDDEWDCAVFTVATDQDIPKDNEVLSRLKKELNCSVTRMPTADIGDFLQYVNPTFVNNYDYVTLLSDSIFFPIEGEMALKPSKVIEKMKKLDIGSMQPMIKSGTHHVAAFIEESDRVGCITQFPYIETSAQFFTREAWLCYYHMLHYSGSNGWCYDLCMPKKCPAVVEAVDSRFIGFQLKNEESVSNMLKSSYVTSKKVNIKEDTSSWDFSEESFSHIPKDEEEADPFRTCKKYECEYVQEWHTEIGDLWCPKDKSPLKVSKDGIATERTLGTQTFNYPWEKST</sequence>
<evidence type="ECO:0000313" key="1">
    <source>
        <dbReference type="EMBL" id="GFH47524.1"/>
    </source>
</evidence>
<organism evidence="1 2">
    <name type="scientific">Chaetoceros tenuissimus</name>
    <dbReference type="NCBI Taxonomy" id="426638"/>
    <lineage>
        <taxon>Eukaryota</taxon>
        <taxon>Sar</taxon>
        <taxon>Stramenopiles</taxon>
        <taxon>Ochrophyta</taxon>
        <taxon>Bacillariophyta</taxon>
        <taxon>Coscinodiscophyceae</taxon>
        <taxon>Chaetocerotophycidae</taxon>
        <taxon>Chaetocerotales</taxon>
        <taxon>Chaetocerotaceae</taxon>
        <taxon>Chaetoceros</taxon>
    </lineage>
</organism>
<evidence type="ECO:0000313" key="2">
    <source>
        <dbReference type="Proteomes" id="UP001054902"/>
    </source>
</evidence>